<feature type="region of interest" description="Disordered" evidence="2">
    <location>
        <begin position="142"/>
        <end position="161"/>
    </location>
</feature>
<dbReference type="SUPFAM" id="SSF160696">
    <property type="entry name" value="BTG domain-like"/>
    <property type="match status" value="1"/>
</dbReference>
<evidence type="ECO:0000313" key="5">
    <source>
        <dbReference type="Proteomes" id="UP001153365"/>
    </source>
</evidence>
<comment type="caution">
    <text evidence="4">The sequence shown here is derived from an EMBL/GenBank/DDBJ whole genome shotgun (WGS) entry which is preliminary data.</text>
</comment>
<feature type="region of interest" description="Disordered" evidence="2">
    <location>
        <begin position="333"/>
        <end position="352"/>
    </location>
</feature>
<reference evidence="4" key="1">
    <citation type="submission" date="2022-06" db="EMBL/GenBank/DDBJ databases">
        <authorList>
            <consortium name="SYNGENTA / RWTH Aachen University"/>
        </authorList>
    </citation>
    <scope>NUCLEOTIDE SEQUENCE</scope>
</reference>
<evidence type="ECO:0000313" key="4">
    <source>
        <dbReference type="EMBL" id="CAH7681687.1"/>
    </source>
</evidence>
<dbReference type="InterPro" id="IPR002087">
    <property type="entry name" value="Anti_prolifrtn"/>
</dbReference>
<dbReference type="GO" id="GO:0005634">
    <property type="term" value="C:nucleus"/>
    <property type="evidence" value="ECO:0007669"/>
    <property type="project" value="TreeGrafter"/>
</dbReference>
<evidence type="ECO:0000256" key="2">
    <source>
        <dbReference type="SAM" id="MobiDB-lite"/>
    </source>
</evidence>
<dbReference type="InterPro" id="IPR033332">
    <property type="entry name" value="BTG"/>
</dbReference>
<dbReference type="Pfam" id="PF07742">
    <property type="entry name" value="BTG"/>
    <property type="match status" value="1"/>
</dbReference>
<keyword evidence="5" id="KW-1185">Reference proteome</keyword>
<evidence type="ECO:0000259" key="3">
    <source>
        <dbReference type="Pfam" id="PF07742"/>
    </source>
</evidence>
<protein>
    <recommendedName>
        <fullName evidence="3">Anti-proliferative protein domain-containing protein</fullName>
    </recommendedName>
</protein>
<organism evidence="4 5">
    <name type="scientific">Phakopsora pachyrhizi</name>
    <name type="common">Asian soybean rust disease fungus</name>
    <dbReference type="NCBI Taxonomy" id="170000"/>
    <lineage>
        <taxon>Eukaryota</taxon>
        <taxon>Fungi</taxon>
        <taxon>Dikarya</taxon>
        <taxon>Basidiomycota</taxon>
        <taxon>Pucciniomycotina</taxon>
        <taxon>Pucciniomycetes</taxon>
        <taxon>Pucciniales</taxon>
        <taxon>Phakopsoraceae</taxon>
        <taxon>Phakopsora</taxon>
    </lineage>
</organism>
<feature type="region of interest" description="Disordered" evidence="2">
    <location>
        <begin position="230"/>
        <end position="257"/>
    </location>
</feature>
<comment type="similarity">
    <text evidence="1">Belongs to the BTG family.</text>
</comment>
<name>A0AAV0B9N0_PHAPC</name>
<dbReference type="PANTHER" id="PTHR22978:SF22">
    <property type="entry name" value="BTG FAMILY PROTEIN"/>
    <property type="match status" value="1"/>
</dbReference>
<feature type="domain" description="Anti-proliferative protein" evidence="3">
    <location>
        <begin position="6"/>
        <end position="116"/>
    </location>
</feature>
<feature type="compositionally biased region" description="Low complexity" evidence="2">
    <location>
        <begin position="233"/>
        <end position="257"/>
    </location>
</feature>
<sequence>MANLPEIEYLAVYLVQLIPAPHPSASIRLCSALASHIKTRFVPRHWHPEQPEKGSGYRAISFDHSRKDGYLDPVLCILAQLLSITNRQLARALQGQSSWTIWCDPGCVSVRSQAGGGELRELYGSLPDHLSNLIRVNHSPLQSKTVSTSPPTLSQPSILNCSPSPNKSKAIPILVPSATARPASRAGAIVSQPTPVQGHAMELRNSFREIDMNSGAAFSQQLIDEDLPIRPCSRTSSASSSSDASEQSTFSISSTATSVSPAAAVNRKLAPIAGPTMTLAHVAHRVQEAGFIRHHSTSSLPYLITRSMTPINAMHFQRPGMFRSDSPNFPQNPVPKRRHGASASVSSLGGGRGMLVMKEGPGTVTEHSGGKVGVMGGGVLLGLPKDKDAKLVGVTRKVVNRRGRA</sequence>
<dbReference type="GO" id="GO:0005737">
    <property type="term" value="C:cytoplasm"/>
    <property type="evidence" value="ECO:0007669"/>
    <property type="project" value="TreeGrafter"/>
</dbReference>
<gene>
    <name evidence="4" type="ORF">PPACK8108_LOCUS14327</name>
</gene>
<proteinExistence type="inferred from homology"/>
<dbReference type="Proteomes" id="UP001153365">
    <property type="component" value="Unassembled WGS sequence"/>
</dbReference>
<evidence type="ECO:0000256" key="1">
    <source>
        <dbReference type="ARBA" id="ARBA00007989"/>
    </source>
</evidence>
<dbReference type="Gene3D" id="3.90.640.90">
    <property type="entry name" value="Anti-proliferative protein, N-terminal domain"/>
    <property type="match status" value="1"/>
</dbReference>
<dbReference type="EMBL" id="CALTRL010003680">
    <property type="protein sequence ID" value="CAH7681687.1"/>
    <property type="molecule type" value="Genomic_DNA"/>
</dbReference>
<dbReference type="AlphaFoldDB" id="A0AAV0B9N0"/>
<dbReference type="InterPro" id="IPR036054">
    <property type="entry name" value="BTG-like_sf"/>
</dbReference>
<dbReference type="PANTHER" id="PTHR22978">
    <property type="entry name" value="B-CELL TRANSLOCATION GENE"/>
    <property type="match status" value="1"/>
</dbReference>
<accession>A0AAV0B9N0</accession>